<gene>
    <name evidence="7" type="ORF">AC578_1885</name>
</gene>
<comment type="similarity">
    <text evidence="1">Belongs to the oxygen-dependent FAD-linked oxidoreductase family.</text>
</comment>
<keyword evidence="2" id="KW-0285">Flavoprotein</keyword>
<keyword evidence="8" id="KW-1185">Reference proteome</keyword>
<accession>A0A139H3I5</accession>
<dbReference type="PROSITE" id="PS51387">
    <property type="entry name" value="FAD_PCMH"/>
    <property type="match status" value="1"/>
</dbReference>
<organism evidence="7 8">
    <name type="scientific">Pseudocercospora eumusae</name>
    <dbReference type="NCBI Taxonomy" id="321146"/>
    <lineage>
        <taxon>Eukaryota</taxon>
        <taxon>Fungi</taxon>
        <taxon>Dikarya</taxon>
        <taxon>Ascomycota</taxon>
        <taxon>Pezizomycotina</taxon>
        <taxon>Dothideomycetes</taxon>
        <taxon>Dothideomycetidae</taxon>
        <taxon>Mycosphaerellales</taxon>
        <taxon>Mycosphaerellaceae</taxon>
        <taxon>Pseudocercospora</taxon>
    </lineage>
</organism>
<proteinExistence type="inferred from homology"/>
<dbReference type="Pfam" id="PF01565">
    <property type="entry name" value="FAD_binding_4"/>
    <property type="match status" value="1"/>
</dbReference>
<evidence type="ECO:0000313" key="7">
    <source>
        <dbReference type="EMBL" id="KXS97004.1"/>
    </source>
</evidence>
<dbReference type="EMBL" id="LFZN01000156">
    <property type="protein sequence ID" value="KXS97001.1"/>
    <property type="molecule type" value="Genomic_DNA"/>
</dbReference>
<dbReference type="PANTHER" id="PTHR42973:SF13">
    <property type="entry name" value="FAD-BINDING PCMH-TYPE DOMAIN-CONTAINING PROTEIN"/>
    <property type="match status" value="1"/>
</dbReference>
<evidence type="ECO:0000259" key="6">
    <source>
        <dbReference type="PROSITE" id="PS51387"/>
    </source>
</evidence>
<dbReference type="InterPro" id="IPR050416">
    <property type="entry name" value="FAD-linked_Oxidoreductase"/>
</dbReference>
<dbReference type="GO" id="GO:0016491">
    <property type="term" value="F:oxidoreductase activity"/>
    <property type="evidence" value="ECO:0007669"/>
    <property type="project" value="UniProtKB-KW"/>
</dbReference>
<comment type="caution">
    <text evidence="7">The sequence shown here is derived from an EMBL/GenBank/DDBJ whole genome shotgun (WGS) entry which is preliminary data.</text>
</comment>
<dbReference type="InterPro" id="IPR036318">
    <property type="entry name" value="FAD-bd_PCMH-like_sf"/>
</dbReference>
<dbReference type="SUPFAM" id="SSF56176">
    <property type="entry name" value="FAD-binding/transporter-associated domain-like"/>
    <property type="match status" value="1"/>
</dbReference>
<evidence type="ECO:0000313" key="8">
    <source>
        <dbReference type="Proteomes" id="UP000070133"/>
    </source>
</evidence>
<feature type="signal peptide" evidence="5">
    <location>
        <begin position="1"/>
        <end position="17"/>
    </location>
</feature>
<dbReference type="OrthoDB" id="2151789at2759"/>
<dbReference type="InterPro" id="IPR016169">
    <property type="entry name" value="FAD-bd_PCMH_sub2"/>
</dbReference>
<keyword evidence="4" id="KW-0560">Oxidoreductase</keyword>
<dbReference type="AlphaFoldDB" id="A0A139H3I5"/>
<keyword evidence="5" id="KW-0732">Signal</keyword>
<evidence type="ECO:0000256" key="3">
    <source>
        <dbReference type="ARBA" id="ARBA00022827"/>
    </source>
</evidence>
<dbReference type="InterPro" id="IPR006094">
    <property type="entry name" value="Oxid_FAD_bind_N"/>
</dbReference>
<protein>
    <recommendedName>
        <fullName evidence="6">FAD-binding PCMH-type domain-containing protein</fullName>
    </recommendedName>
</protein>
<dbReference type="Gene3D" id="3.30.465.10">
    <property type="match status" value="1"/>
</dbReference>
<feature type="domain" description="FAD-binding PCMH-type" evidence="6">
    <location>
        <begin position="63"/>
        <end position="239"/>
    </location>
</feature>
<dbReference type="InterPro" id="IPR016166">
    <property type="entry name" value="FAD-bd_PCMH"/>
</dbReference>
<evidence type="ECO:0000256" key="2">
    <source>
        <dbReference type="ARBA" id="ARBA00022630"/>
    </source>
</evidence>
<sequence>MLLSQLPIGLLVAATSASSLGPHYPLSNVQHCCQKLVNVFPGQVVSPNASDYIHYTNRWTENARLEPACIFLPKDARDIATAIKTFHRSRHSGGICPFAVKSGGHMPHAGANSINNGIVIDLTFINEVTVADDRSYVIIGSGQTWSKVYDELAGTDLAVPGGRCAGTGVGGIALGGGYSWLTPKVGWVADNVLNYELVTASGEILTVNRTSWPDLFQALKGGGNNFGIVTRFDVKTFEHDQKLLGGHVLLPINVTEEVLKNFDGFMQDRGQDENAALALEFVMHKNNSQSQILTWITAGDGKADGHPSLRPLVEMQNQSIASTYGPTTFAEYPGAVPPVSRVLFATVTIKAGLRVLEEVHRITIQVYKDFSHIPDLIWDVQYEPMPKAYRDRGYARSGGNVMALNYTDEDLVIVFLMPLWQEAVYDDEVYQAVQTWLDRVYEYINVNDVGYPFQYINYAAPFQDPLASYGAPNLQFMRNVAKKDDPDELFQRALPGGFKLSEASGNHK</sequence>
<dbReference type="EMBL" id="LFZN01000156">
    <property type="protein sequence ID" value="KXS97004.1"/>
    <property type="molecule type" value="Genomic_DNA"/>
</dbReference>
<evidence type="ECO:0000256" key="1">
    <source>
        <dbReference type="ARBA" id="ARBA00005466"/>
    </source>
</evidence>
<evidence type="ECO:0000256" key="5">
    <source>
        <dbReference type="SAM" id="SignalP"/>
    </source>
</evidence>
<keyword evidence="3" id="KW-0274">FAD</keyword>
<name>A0A139H3I5_9PEZI</name>
<dbReference type="Proteomes" id="UP000070133">
    <property type="component" value="Unassembled WGS sequence"/>
</dbReference>
<feature type="chain" id="PRO_5007995322" description="FAD-binding PCMH-type domain-containing protein" evidence="5">
    <location>
        <begin position="18"/>
        <end position="508"/>
    </location>
</feature>
<reference evidence="7 8" key="1">
    <citation type="submission" date="2015-07" db="EMBL/GenBank/DDBJ databases">
        <title>Comparative genomics of the Sigatoka disease complex on banana suggests a link between parallel evolutionary changes in Pseudocercospora fijiensis and Pseudocercospora eumusae and increased virulence on the banana host.</title>
        <authorList>
            <person name="Chang T.-C."/>
            <person name="Salvucci A."/>
            <person name="Crous P.W."/>
            <person name="Stergiopoulos I."/>
        </authorList>
    </citation>
    <scope>NUCLEOTIDE SEQUENCE [LARGE SCALE GENOMIC DNA]</scope>
    <source>
        <strain evidence="7 8">CBS 114824</strain>
    </source>
</reference>
<dbReference type="EMBL" id="LFZN01000156">
    <property type="protein sequence ID" value="KXS97003.1"/>
    <property type="molecule type" value="Genomic_DNA"/>
</dbReference>
<dbReference type="GO" id="GO:0071949">
    <property type="term" value="F:FAD binding"/>
    <property type="evidence" value="ECO:0007669"/>
    <property type="project" value="InterPro"/>
</dbReference>
<dbReference type="PANTHER" id="PTHR42973">
    <property type="entry name" value="BINDING OXIDOREDUCTASE, PUTATIVE (AFU_ORTHOLOGUE AFUA_1G17690)-RELATED"/>
    <property type="match status" value="1"/>
</dbReference>
<evidence type="ECO:0000256" key="4">
    <source>
        <dbReference type="ARBA" id="ARBA00023002"/>
    </source>
</evidence>